<proteinExistence type="inferred from homology"/>
<dbReference type="Proteomes" id="UP001610444">
    <property type="component" value="Unassembled WGS sequence"/>
</dbReference>
<keyword evidence="6" id="KW-0732">Signal</keyword>
<evidence type="ECO:0000256" key="4">
    <source>
        <dbReference type="ARBA" id="ARBA00023002"/>
    </source>
</evidence>
<name>A0ABR4KZC1_9EURO</name>
<feature type="region of interest" description="Disordered" evidence="5">
    <location>
        <begin position="68"/>
        <end position="93"/>
    </location>
</feature>
<keyword evidence="4" id="KW-0560">Oxidoreductase</keyword>
<dbReference type="PANTHER" id="PTHR42973">
    <property type="entry name" value="BINDING OXIDOREDUCTASE, PUTATIVE (AFU_ORTHOLOGUE AFUA_1G17690)-RELATED"/>
    <property type="match status" value="1"/>
</dbReference>
<protein>
    <recommendedName>
        <fullName evidence="7">FAD-binding PCMH-type domain-containing protein</fullName>
    </recommendedName>
</protein>
<dbReference type="InterPro" id="IPR016167">
    <property type="entry name" value="FAD-bd_PCMH_sub1"/>
</dbReference>
<accession>A0ABR4KZC1</accession>
<evidence type="ECO:0000313" key="8">
    <source>
        <dbReference type="EMBL" id="KAL2857634.1"/>
    </source>
</evidence>
<keyword evidence="9" id="KW-1185">Reference proteome</keyword>
<dbReference type="InterPro" id="IPR050416">
    <property type="entry name" value="FAD-linked_Oxidoreductase"/>
</dbReference>
<dbReference type="Pfam" id="PF01565">
    <property type="entry name" value="FAD_binding_4"/>
    <property type="match status" value="1"/>
</dbReference>
<evidence type="ECO:0000256" key="2">
    <source>
        <dbReference type="ARBA" id="ARBA00022630"/>
    </source>
</evidence>
<dbReference type="SUPFAM" id="SSF56176">
    <property type="entry name" value="FAD-binding/transporter-associated domain-like"/>
    <property type="match status" value="1"/>
</dbReference>
<dbReference type="InterPro" id="IPR016169">
    <property type="entry name" value="FAD-bd_PCMH_sub2"/>
</dbReference>
<evidence type="ECO:0000256" key="3">
    <source>
        <dbReference type="ARBA" id="ARBA00022827"/>
    </source>
</evidence>
<feature type="chain" id="PRO_5046617922" description="FAD-binding PCMH-type domain-containing protein" evidence="6">
    <location>
        <begin position="17"/>
        <end position="527"/>
    </location>
</feature>
<organism evidence="8 9">
    <name type="scientific">Aspergillus pseudodeflectus</name>
    <dbReference type="NCBI Taxonomy" id="176178"/>
    <lineage>
        <taxon>Eukaryota</taxon>
        <taxon>Fungi</taxon>
        <taxon>Dikarya</taxon>
        <taxon>Ascomycota</taxon>
        <taxon>Pezizomycotina</taxon>
        <taxon>Eurotiomycetes</taxon>
        <taxon>Eurotiomycetidae</taxon>
        <taxon>Eurotiales</taxon>
        <taxon>Aspergillaceae</taxon>
        <taxon>Aspergillus</taxon>
        <taxon>Aspergillus subgen. Nidulantes</taxon>
    </lineage>
</organism>
<keyword evidence="2" id="KW-0285">Flavoprotein</keyword>
<evidence type="ECO:0000313" key="9">
    <source>
        <dbReference type="Proteomes" id="UP001610444"/>
    </source>
</evidence>
<evidence type="ECO:0000256" key="1">
    <source>
        <dbReference type="ARBA" id="ARBA00005466"/>
    </source>
</evidence>
<dbReference type="InterPro" id="IPR016166">
    <property type="entry name" value="FAD-bd_PCMH"/>
</dbReference>
<dbReference type="RefSeq" id="XP_070903165.1">
    <property type="nucleotide sequence ID" value="XM_071042666.1"/>
</dbReference>
<reference evidence="8 9" key="1">
    <citation type="submission" date="2024-07" db="EMBL/GenBank/DDBJ databases">
        <title>Section-level genome sequencing and comparative genomics of Aspergillus sections Usti and Cavernicolus.</title>
        <authorList>
            <consortium name="Lawrence Berkeley National Laboratory"/>
            <person name="Nybo J.L."/>
            <person name="Vesth T.C."/>
            <person name="Theobald S."/>
            <person name="Frisvad J.C."/>
            <person name="Larsen T.O."/>
            <person name="Kjaerboelling I."/>
            <person name="Rothschild-Mancinelli K."/>
            <person name="Lyhne E.K."/>
            <person name="Kogle M.E."/>
            <person name="Barry K."/>
            <person name="Clum A."/>
            <person name="Na H."/>
            <person name="Ledsgaard L."/>
            <person name="Lin J."/>
            <person name="Lipzen A."/>
            <person name="Kuo A."/>
            <person name="Riley R."/>
            <person name="Mondo S."/>
            <person name="LaButti K."/>
            <person name="Haridas S."/>
            <person name="Pangalinan J."/>
            <person name="Salamov A.A."/>
            <person name="Simmons B.A."/>
            <person name="Magnuson J.K."/>
            <person name="Chen J."/>
            <person name="Drula E."/>
            <person name="Henrissat B."/>
            <person name="Wiebenga A."/>
            <person name="Lubbers R.J."/>
            <person name="Gomes A.C."/>
            <person name="Macurrencykelacurrency M.R."/>
            <person name="Stajich J."/>
            <person name="Grigoriev I.V."/>
            <person name="Mortensen U.H."/>
            <person name="De vries R.P."/>
            <person name="Baker S.E."/>
            <person name="Andersen M.R."/>
        </authorList>
    </citation>
    <scope>NUCLEOTIDE SEQUENCE [LARGE SCALE GENOMIC DNA]</scope>
    <source>
        <strain evidence="8 9">CBS 756.74</strain>
    </source>
</reference>
<dbReference type="InterPro" id="IPR036318">
    <property type="entry name" value="FAD-bd_PCMH-like_sf"/>
</dbReference>
<dbReference type="Gene3D" id="3.30.465.10">
    <property type="match status" value="1"/>
</dbReference>
<evidence type="ECO:0000256" key="5">
    <source>
        <dbReference type="SAM" id="MobiDB-lite"/>
    </source>
</evidence>
<comment type="similarity">
    <text evidence="1">Belongs to the oxygen-dependent FAD-linked oxidoreductase family.</text>
</comment>
<feature type="domain" description="FAD-binding PCMH-type" evidence="7">
    <location>
        <begin position="104"/>
        <end position="274"/>
    </location>
</feature>
<gene>
    <name evidence="8" type="ORF">BJX68DRAFT_253098</name>
</gene>
<dbReference type="PANTHER" id="PTHR42973:SF54">
    <property type="entry name" value="FAD-BINDING PCMH-TYPE DOMAIN-CONTAINING PROTEIN"/>
    <property type="match status" value="1"/>
</dbReference>
<feature type="signal peptide" evidence="6">
    <location>
        <begin position="1"/>
        <end position="16"/>
    </location>
</feature>
<dbReference type="GeneID" id="98157830"/>
<dbReference type="Gene3D" id="3.40.462.20">
    <property type="match status" value="1"/>
</dbReference>
<dbReference type="InterPro" id="IPR006094">
    <property type="entry name" value="Oxid_FAD_bind_N"/>
</dbReference>
<comment type="caution">
    <text evidence="8">The sequence shown here is derived from an EMBL/GenBank/DDBJ whole genome shotgun (WGS) entry which is preliminary data.</text>
</comment>
<keyword evidence="3" id="KW-0274">FAD</keyword>
<evidence type="ECO:0000259" key="7">
    <source>
        <dbReference type="PROSITE" id="PS51387"/>
    </source>
</evidence>
<sequence length="527" mass="56735">MRLLLLPALIATSAYARQTGPTVSSVDHFLRSVDVNPSLITSADKFAGGIAFTCSVLAHHPINNSICPSDQSHDSTHSPSSSTNCPSTNTTSSHQAHAHFSATAYRDPACIYTPPTPEAVAVAIRTAVFSSTPFAIRSGGHSFQTGWANIDSQLLISLSGIKNLDYDEPTQTLRVGFGNRWQDVYDYLAPHNRLVIGGRQGTVGMALTAGGGLSHSSNEYGWPSQNVLSYTLVLANGTIVDASATSHPDLYFAVKAGGNNFGVITHITMRTVPAGPVWGGTITYSTNYSREFMAAVAEYQATGQVDDVKSAILPSMGLNAGVISCIVAHMGGTERPEALRAFFDIPPVEDDTRVYASFAGLAAYDVPGAPRWIDATTTVLLDSQTHVDILDIVSEYSDAISRIEGGSFWLMPQPISQSMVEASRSIGEDPMNVTSAAQLWLTVNLNWSRASDDATARRIITEAIERIEQMTRARGLYNRYKFPTNSYASQNPFVGYGEGSHARLRAASKTYDPNGVFQRLVPGGWKL</sequence>
<dbReference type="PROSITE" id="PS51387">
    <property type="entry name" value="FAD_PCMH"/>
    <property type="match status" value="1"/>
</dbReference>
<feature type="compositionally biased region" description="Low complexity" evidence="5">
    <location>
        <begin position="77"/>
        <end position="93"/>
    </location>
</feature>
<dbReference type="Gene3D" id="3.30.43.10">
    <property type="entry name" value="Uridine Diphospho-n-acetylenolpyruvylglucosamine Reductase, domain 2"/>
    <property type="match status" value="1"/>
</dbReference>
<dbReference type="EMBL" id="JBFXLR010000006">
    <property type="protein sequence ID" value="KAL2857634.1"/>
    <property type="molecule type" value="Genomic_DNA"/>
</dbReference>
<evidence type="ECO:0000256" key="6">
    <source>
        <dbReference type="SAM" id="SignalP"/>
    </source>
</evidence>